<dbReference type="Proteomes" id="UP000286415">
    <property type="component" value="Unassembled WGS sequence"/>
</dbReference>
<dbReference type="EMBL" id="NIRI02000042">
    <property type="protein sequence ID" value="KAG5452303.1"/>
    <property type="molecule type" value="Genomic_DNA"/>
</dbReference>
<evidence type="ECO:0000313" key="1">
    <source>
        <dbReference type="EMBL" id="KAG5452303.1"/>
    </source>
</evidence>
<name>A0A419Q854_CLOSI</name>
<reference evidence="1 2" key="2">
    <citation type="journal article" date="2021" name="Genomics">
        <title>High-quality reference genome for Clonorchis sinensis.</title>
        <authorList>
            <person name="Young N.D."/>
            <person name="Stroehlein A.J."/>
            <person name="Kinkar L."/>
            <person name="Wang T."/>
            <person name="Sohn W.M."/>
            <person name="Chang B.C.H."/>
            <person name="Kaur P."/>
            <person name="Weisz D."/>
            <person name="Dudchenko O."/>
            <person name="Aiden E.L."/>
            <person name="Korhonen P.K."/>
            <person name="Gasser R.B."/>
        </authorList>
    </citation>
    <scope>NUCLEOTIDE SEQUENCE [LARGE SCALE GENOMIC DNA]</scope>
    <source>
        <strain evidence="1">Cs-k2</strain>
    </source>
</reference>
<comment type="caution">
    <text evidence="1">The sequence shown here is derived from an EMBL/GenBank/DDBJ whole genome shotgun (WGS) entry which is preliminary data.</text>
</comment>
<reference evidence="1 2" key="1">
    <citation type="journal article" date="2018" name="Biotechnol. Adv.">
        <title>Improved genomic resources and new bioinformatic workflow for the carcinogenic parasite Clonorchis sinensis: Biotechnological implications.</title>
        <authorList>
            <person name="Wang D."/>
            <person name="Korhonen P.K."/>
            <person name="Gasser R.B."/>
            <person name="Young N.D."/>
        </authorList>
    </citation>
    <scope>NUCLEOTIDE SEQUENCE [LARGE SCALE GENOMIC DNA]</scope>
    <source>
        <strain evidence="1">Cs-k2</strain>
    </source>
</reference>
<gene>
    <name evidence="1" type="ORF">CSKR_106732</name>
</gene>
<accession>A0A419Q854</accession>
<proteinExistence type="predicted"/>
<keyword evidence="2" id="KW-1185">Reference proteome</keyword>
<sequence length="78" mass="9222">MADIFGFLSLSYHENVSLKWLLILHKEFLNKLSDCCKQNELFLLTNEDKRGTGKTMLKLKTMDKSWNVRFKITIRDPD</sequence>
<dbReference type="AlphaFoldDB" id="A0A419Q854"/>
<organism evidence="1 2">
    <name type="scientific">Clonorchis sinensis</name>
    <name type="common">Chinese liver fluke</name>
    <dbReference type="NCBI Taxonomy" id="79923"/>
    <lineage>
        <taxon>Eukaryota</taxon>
        <taxon>Metazoa</taxon>
        <taxon>Spiralia</taxon>
        <taxon>Lophotrochozoa</taxon>
        <taxon>Platyhelminthes</taxon>
        <taxon>Trematoda</taxon>
        <taxon>Digenea</taxon>
        <taxon>Opisthorchiida</taxon>
        <taxon>Opisthorchiata</taxon>
        <taxon>Opisthorchiidae</taxon>
        <taxon>Clonorchis</taxon>
    </lineage>
</organism>
<protein>
    <submittedName>
        <fullName evidence="1">Uncharacterized protein</fullName>
    </submittedName>
</protein>
<dbReference type="InParanoid" id="A0A419Q854"/>
<evidence type="ECO:0000313" key="2">
    <source>
        <dbReference type="Proteomes" id="UP000286415"/>
    </source>
</evidence>